<gene>
    <name evidence="7" type="ORF">PbB2_01069</name>
</gene>
<keyword evidence="8" id="KW-1185">Reference proteome</keyword>
<name>A0A2P2E8L2_9PROT</name>
<evidence type="ECO:0000256" key="6">
    <source>
        <dbReference type="SAM" id="Phobius"/>
    </source>
</evidence>
<dbReference type="Proteomes" id="UP000245086">
    <property type="component" value="Unassembled WGS sequence"/>
</dbReference>
<dbReference type="AlphaFoldDB" id="A0A2P2E8L2"/>
<dbReference type="RefSeq" id="WP_238164864.1">
    <property type="nucleotide sequence ID" value="NZ_BFBR01000002.1"/>
</dbReference>
<comment type="similarity">
    <text evidence="2">Belongs to the UPF0382 family.</text>
</comment>
<evidence type="ECO:0000256" key="5">
    <source>
        <dbReference type="ARBA" id="ARBA00023136"/>
    </source>
</evidence>
<proteinExistence type="inferred from homology"/>
<dbReference type="PANTHER" id="PTHR43461">
    <property type="entry name" value="TRANSMEMBRANE PROTEIN 256"/>
    <property type="match status" value="1"/>
</dbReference>
<evidence type="ECO:0000256" key="4">
    <source>
        <dbReference type="ARBA" id="ARBA00022989"/>
    </source>
</evidence>
<accession>A0A2P2E8L2</accession>
<dbReference type="Pfam" id="PF04241">
    <property type="entry name" value="DUF423"/>
    <property type="match status" value="1"/>
</dbReference>
<dbReference type="EMBL" id="BFBR01000002">
    <property type="protein sequence ID" value="GBF57402.1"/>
    <property type="molecule type" value="Genomic_DNA"/>
</dbReference>
<feature type="transmembrane region" description="Helical" evidence="6">
    <location>
        <begin position="93"/>
        <end position="117"/>
    </location>
</feature>
<evidence type="ECO:0000313" key="8">
    <source>
        <dbReference type="Proteomes" id="UP000245086"/>
    </source>
</evidence>
<keyword evidence="4 6" id="KW-1133">Transmembrane helix</keyword>
<evidence type="ECO:0000256" key="2">
    <source>
        <dbReference type="ARBA" id="ARBA00009694"/>
    </source>
</evidence>
<feature type="transmembrane region" description="Helical" evidence="6">
    <location>
        <begin position="7"/>
        <end position="29"/>
    </location>
</feature>
<dbReference type="PANTHER" id="PTHR43461:SF1">
    <property type="entry name" value="TRANSMEMBRANE PROTEIN 256"/>
    <property type="match status" value="1"/>
</dbReference>
<evidence type="ECO:0000313" key="7">
    <source>
        <dbReference type="EMBL" id="GBF57402.1"/>
    </source>
</evidence>
<feature type="transmembrane region" description="Helical" evidence="6">
    <location>
        <begin position="69"/>
        <end position="87"/>
    </location>
</feature>
<comment type="caution">
    <text evidence="7">The sequence shown here is derived from an EMBL/GenBank/DDBJ whole genome shotgun (WGS) entry which is preliminary data.</text>
</comment>
<evidence type="ECO:0008006" key="9">
    <source>
        <dbReference type="Google" id="ProtNLM"/>
    </source>
</evidence>
<feature type="transmembrane region" description="Helical" evidence="6">
    <location>
        <begin position="35"/>
        <end position="57"/>
    </location>
</feature>
<organism evidence="7 8">
    <name type="scientific">Candidatus Phycosocius bacilliformis</name>
    <dbReference type="NCBI Taxonomy" id="1445552"/>
    <lineage>
        <taxon>Bacteria</taxon>
        <taxon>Pseudomonadati</taxon>
        <taxon>Pseudomonadota</taxon>
        <taxon>Alphaproteobacteria</taxon>
        <taxon>Caulobacterales</taxon>
        <taxon>Caulobacterales incertae sedis</taxon>
        <taxon>Candidatus Phycosocius</taxon>
    </lineage>
</organism>
<dbReference type="GO" id="GO:0005886">
    <property type="term" value="C:plasma membrane"/>
    <property type="evidence" value="ECO:0007669"/>
    <property type="project" value="TreeGrafter"/>
</dbReference>
<evidence type="ECO:0000256" key="1">
    <source>
        <dbReference type="ARBA" id="ARBA00004141"/>
    </source>
</evidence>
<keyword evidence="3 6" id="KW-0812">Transmembrane</keyword>
<keyword evidence="5 6" id="KW-0472">Membrane</keyword>
<dbReference type="InterPro" id="IPR006696">
    <property type="entry name" value="DUF423"/>
</dbReference>
<comment type="subcellular location">
    <subcellularLocation>
        <location evidence="1">Membrane</location>
        <topology evidence="1">Multi-pass membrane protein</topology>
    </subcellularLocation>
</comment>
<protein>
    <recommendedName>
        <fullName evidence="9">DUF423 domain-containing protein</fullName>
    </recommendedName>
</protein>
<reference evidence="7" key="1">
    <citation type="journal article" date="2018" name="Genome Announc.">
        <title>Draft Genome Sequence of "Candidatus Phycosocius bacilliformis," an Alphaproteobacterial Ectosymbiont of the Hydrocarbon-Producing Green Alga Botryococcus braunii.</title>
        <authorList>
            <person name="Tanabe Y."/>
            <person name="Yamaguchi H."/>
            <person name="Watanabe M.M."/>
        </authorList>
    </citation>
    <scope>NUCLEOTIDE SEQUENCE [LARGE SCALE GENOMIC DNA]</scope>
    <source>
        <strain evidence="7">BOTRYCO-2</strain>
    </source>
</reference>
<sequence length="125" mass="13065">MTRQQTFGLICLSGFLAVAIGAFGAHGVSDPKAKAWIVTGSSQHMAHTLAMFAAIWLQDQGYRRAKQAVLLFGVGICLFAGSLYALALGAPRLIAMAAPMGGLSLLAGWLVLAFACLSHKDTTDA</sequence>
<evidence type="ECO:0000256" key="3">
    <source>
        <dbReference type="ARBA" id="ARBA00022692"/>
    </source>
</evidence>